<reference evidence="1 2" key="1">
    <citation type="submission" date="2013-03" db="EMBL/GenBank/DDBJ databases">
        <title>Assembly of a new bacterial strain Brevibacillus borstelensis AK1.</title>
        <authorList>
            <person name="Rajan I."/>
            <person name="PoliReddy D."/>
            <person name="Sugumar T."/>
            <person name="Rathinam K."/>
            <person name="Alqarawi S."/>
            <person name="Khalil A.B."/>
            <person name="Sivakumar N."/>
        </authorList>
    </citation>
    <scope>NUCLEOTIDE SEQUENCE [LARGE SCALE GENOMIC DNA]</scope>
    <source>
        <strain evidence="1 2">AK1</strain>
    </source>
</reference>
<dbReference type="AlphaFoldDB" id="M8D3Z9"/>
<evidence type="ECO:0000313" key="2">
    <source>
        <dbReference type="Proteomes" id="UP000012081"/>
    </source>
</evidence>
<sequence>MKAILHDYLAGLLKRLSIFYLCLDDGGSIQVDTNDSDRGNICVWMGDDIDPVELAIVDFVLTNTGSVRTIADFVVTIENFDLTLAKDKNT</sequence>
<dbReference type="EMBL" id="APBN01000011">
    <property type="protein sequence ID" value="EMT50984.1"/>
    <property type="molecule type" value="Genomic_DNA"/>
</dbReference>
<accession>M8D3Z9</accession>
<keyword evidence="2" id="KW-1185">Reference proteome</keyword>
<gene>
    <name evidence="1" type="ORF">I532_20301</name>
</gene>
<organism evidence="1 2">
    <name type="scientific">Brevibacillus borstelensis AK1</name>
    <dbReference type="NCBI Taxonomy" id="1300222"/>
    <lineage>
        <taxon>Bacteria</taxon>
        <taxon>Bacillati</taxon>
        <taxon>Bacillota</taxon>
        <taxon>Bacilli</taxon>
        <taxon>Bacillales</taxon>
        <taxon>Paenibacillaceae</taxon>
        <taxon>Brevibacillus</taxon>
    </lineage>
</organism>
<comment type="caution">
    <text evidence="1">The sequence shown here is derived from an EMBL/GenBank/DDBJ whole genome shotgun (WGS) entry which is preliminary data.</text>
</comment>
<dbReference type="Proteomes" id="UP000012081">
    <property type="component" value="Unassembled WGS sequence"/>
</dbReference>
<name>M8D3Z9_9BACL</name>
<evidence type="ECO:0000313" key="1">
    <source>
        <dbReference type="EMBL" id="EMT50984.1"/>
    </source>
</evidence>
<protein>
    <submittedName>
        <fullName evidence="1">Uncharacterized protein</fullName>
    </submittedName>
</protein>
<dbReference type="RefSeq" id="WP_003390522.1">
    <property type="nucleotide sequence ID" value="NZ_APBN01000011.1"/>
</dbReference>
<proteinExistence type="predicted"/>
<dbReference type="PATRIC" id="fig|1300222.3.peg.4270"/>